<dbReference type="Pfam" id="PF12706">
    <property type="entry name" value="Lactamase_B_2"/>
    <property type="match status" value="1"/>
</dbReference>
<feature type="domain" description="Metallo-beta-lactamase" evidence="1">
    <location>
        <begin position="21"/>
        <end position="170"/>
    </location>
</feature>
<dbReference type="STRING" id="470826.SAMN04488027_10186"/>
<accession>A0A1G7TXU0</accession>
<reference evidence="2 3" key="1">
    <citation type="submission" date="2016-10" db="EMBL/GenBank/DDBJ databases">
        <authorList>
            <person name="de Groot N.N."/>
        </authorList>
    </citation>
    <scope>NUCLEOTIDE SEQUENCE [LARGE SCALE GENOMIC DNA]</scope>
    <source>
        <strain evidence="2 3">DSM 19803</strain>
    </source>
</reference>
<dbReference type="EMBL" id="FNCW01000001">
    <property type="protein sequence ID" value="SDG39340.1"/>
    <property type="molecule type" value="Genomic_DNA"/>
</dbReference>
<dbReference type="Proteomes" id="UP000199296">
    <property type="component" value="Unassembled WGS sequence"/>
</dbReference>
<sequence length="228" mass="26074">MKIKILGTRGKIEESKPYHSKHTGYLLDNTILVDVGEREFLDKKPEAIVFTHFHPDHAYFVEPKEEFDPGVPVYAPENLKLVKGLEVAEGKFKVKAYQFTPIPVIHSLKVKSLAYLIEKGDKKLFISGDVAWIEKKYHDLIEGSDLIITEASFIKKGGQIRRKDNQIFGHTGVPDLVRIFKPLTDKIVFTHYGSWFIKDVPEGRKKIKSLQDDEAELISGYDGMEIEF</sequence>
<protein>
    <submittedName>
        <fullName evidence="2">Ribonuclease BN, tRNA processing enzyme</fullName>
    </submittedName>
</protein>
<dbReference type="InterPro" id="IPR036866">
    <property type="entry name" value="RibonucZ/Hydroxyglut_hydro"/>
</dbReference>
<dbReference type="RefSeq" id="WP_093364172.1">
    <property type="nucleotide sequence ID" value="NZ_FNCW01000001.1"/>
</dbReference>
<gene>
    <name evidence="2" type="ORF">SAMN04488027_10186</name>
</gene>
<dbReference type="Gene3D" id="3.60.15.10">
    <property type="entry name" value="Ribonuclease Z/Hydroxyacylglutathione hydrolase-like"/>
    <property type="match status" value="1"/>
</dbReference>
<dbReference type="InterPro" id="IPR001279">
    <property type="entry name" value="Metallo-B-lactamas"/>
</dbReference>
<name>A0A1G7TXU0_9FLAO</name>
<dbReference type="PANTHER" id="PTHR42663:SF6">
    <property type="entry name" value="HYDROLASE C777.06C-RELATED"/>
    <property type="match status" value="1"/>
</dbReference>
<dbReference type="AlphaFoldDB" id="A0A1G7TXU0"/>
<dbReference type="SMART" id="SM00849">
    <property type="entry name" value="Lactamase_B"/>
    <property type="match status" value="1"/>
</dbReference>
<dbReference type="SUPFAM" id="SSF56281">
    <property type="entry name" value="Metallo-hydrolase/oxidoreductase"/>
    <property type="match status" value="1"/>
</dbReference>
<organism evidence="2 3">
    <name type="scientific">Psychroflexus sediminis</name>
    <dbReference type="NCBI Taxonomy" id="470826"/>
    <lineage>
        <taxon>Bacteria</taxon>
        <taxon>Pseudomonadati</taxon>
        <taxon>Bacteroidota</taxon>
        <taxon>Flavobacteriia</taxon>
        <taxon>Flavobacteriales</taxon>
        <taxon>Flavobacteriaceae</taxon>
        <taxon>Psychroflexus</taxon>
    </lineage>
</organism>
<dbReference type="PANTHER" id="PTHR42663">
    <property type="entry name" value="HYDROLASE C777.06C-RELATED-RELATED"/>
    <property type="match status" value="1"/>
</dbReference>
<keyword evidence="3" id="KW-1185">Reference proteome</keyword>
<evidence type="ECO:0000313" key="3">
    <source>
        <dbReference type="Proteomes" id="UP000199296"/>
    </source>
</evidence>
<proteinExistence type="predicted"/>
<evidence type="ECO:0000313" key="2">
    <source>
        <dbReference type="EMBL" id="SDG39340.1"/>
    </source>
</evidence>
<dbReference type="OrthoDB" id="9803916at2"/>
<evidence type="ECO:0000259" key="1">
    <source>
        <dbReference type="SMART" id="SM00849"/>
    </source>
</evidence>